<feature type="region of interest" description="Disordered" evidence="6">
    <location>
        <begin position="1"/>
        <end position="20"/>
    </location>
</feature>
<dbReference type="EMBL" id="LATX01002469">
    <property type="protein sequence ID" value="KTB28553.1"/>
    <property type="molecule type" value="Genomic_DNA"/>
</dbReference>
<evidence type="ECO:0000256" key="4">
    <source>
        <dbReference type="ARBA" id="ARBA00017712"/>
    </source>
</evidence>
<dbReference type="GO" id="GO:0005634">
    <property type="term" value="C:nucleus"/>
    <property type="evidence" value="ECO:0007669"/>
    <property type="project" value="TreeGrafter"/>
</dbReference>
<reference evidence="7 8" key="1">
    <citation type="submission" date="2015-12" db="EMBL/GenBank/DDBJ databases">
        <title>Draft genome sequence of Moniliophthora roreri, the causal agent of frosty pod rot of cacao.</title>
        <authorList>
            <person name="Aime M.C."/>
            <person name="Diaz-Valderrama J.R."/>
            <person name="Kijpornyongpan T."/>
            <person name="Phillips-Mora W."/>
        </authorList>
    </citation>
    <scope>NUCLEOTIDE SEQUENCE [LARGE SCALE GENOMIC DNA]</scope>
    <source>
        <strain evidence="7 8">MCA 2952</strain>
    </source>
</reference>
<dbReference type="Gene3D" id="3.40.630.60">
    <property type="match status" value="1"/>
</dbReference>
<dbReference type="GO" id="GO:0075523">
    <property type="term" value="P:viral translational frameshifting"/>
    <property type="evidence" value="ECO:0007669"/>
    <property type="project" value="UniProtKB-KW"/>
</dbReference>
<feature type="compositionally biased region" description="Low complexity" evidence="6">
    <location>
        <begin position="111"/>
        <end position="151"/>
    </location>
</feature>
<dbReference type="InterPro" id="IPR038581">
    <property type="entry name" value="ODC_AZ_sf"/>
</dbReference>
<dbReference type="Pfam" id="PF02100">
    <property type="entry name" value="ODC_AZ"/>
    <property type="match status" value="1"/>
</dbReference>
<dbReference type="Proteomes" id="UP000054988">
    <property type="component" value="Unassembled WGS sequence"/>
</dbReference>
<comment type="similarity">
    <text evidence="2">Belongs to the ODC antizyme family.</text>
</comment>
<organism evidence="7 8">
    <name type="scientific">Moniliophthora roreri</name>
    <name type="common">Frosty pod rot fungus</name>
    <name type="synonym">Monilia roreri</name>
    <dbReference type="NCBI Taxonomy" id="221103"/>
    <lineage>
        <taxon>Eukaryota</taxon>
        <taxon>Fungi</taxon>
        <taxon>Dikarya</taxon>
        <taxon>Basidiomycota</taxon>
        <taxon>Agaricomycotina</taxon>
        <taxon>Agaricomycetes</taxon>
        <taxon>Agaricomycetidae</taxon>
        <taxon>Agaricales</taxon>
        <taxon>Marasmiineae</taxon>
        <taxon>Marasmiaceae</taxon>
        <taxon>Moniliophthora</taxon>
    </lineage>
</organism>
<feature type="region of interest" description="Disordered" evidence="6">
    <location>
        <begin position="111"/>
        <end position="164"/>
    </location>
</feature>
<dbReference type="SUPFAM" id="SSF55729">
    <property type="entry name" value="Acyl-CoA N-acyltransferases (Nat)"/>
    <property type="match status" value="1"/>
</dbReference>
<evidence type="ECO:0000256" key="5">
    <source>
        <dbReference type="ARBA" id="ARBA00022758"/>
    </source>
</evidence>
<dbReference type="GO" id="GO:0008073">
    <property type="term" value="F:ornithine decarboxylase inhibitor activity"/>
    <property type="evidence" value="ECO:0007669"/>
    <property type="project" value="InterPro"/>
</dbReference>
<dbReference type="GO" id="GO:0005737">
    <property type="term" value="C:cytoplasm"/>
    <property type="evidence" value="ECO:0007669"/>
    <property type="project" value="TreeGrafter"/>
</dbReference>
<proteinExistence type="inferred from homology"/>
<dbReference type="InterPro" id="IPR016181">
    <property type="entry name" value="Acyl_CoA_acyltransferase"/>
</dbReference>
<evidence type="ECO:0000256" key="2">
    <source>
        <dbReference type="ARBA" id="ARBA00008796"/>
    </source>
</evidence>
<dbReference type="PANTHER" id="PTHR10279">
    <property type="entry name" value="ORNITHINE DECARBOXYLASE ANTIZYME"/>
    <property type="match status" value="1"/>
</dbReference>
<evidence type="ECO:0000256" key="1">
    <source>
        <dbReference type="ARBA" id="ARBA00002307"/>
    </source>
</evidence>
<sequence length="294" mass="30989">MSLRNMSNLPNSKSSLCPTNGRQAVGDGAVSFDIPSSSVIAVCQIEGSEDNMYYYSTTFSGGPTVSASELSPLPHTHFSISSGAFDVPKVKCPPDRLGGSSECVTGSPASIPSSLSSSFSSSPPYSTSTPYAIPSRSTTRSPSTGSDLSTPPLTPDDDFDSPIIRPTQQKDALDFLMTVFPKHGLSALPYAKNVTISAPDVGEFEGVVLELPGRPKTLYVNAKNAASVSLRESIVALLDLADERLECSALVIVLDRSSKMLSEALHSLMYVGGTVVTKPPFEVDPAFVLVGMEV</sequence>
<name>A0A0W0EWT9_MONRR</name>
<comment type="caution">
    <text evidence="7">The sequence shown here is derived from an EMBL/GenBank/DDBJ whole genome shotgun (WGS) entry which is preliminary data.</text>
</comment>
<gene>
    <name evidence="7" type="ORF">WG66_18756</name>
</gene>
<evidence type="ECO:0000313" key="7">
    <source>
        <dbReference type="EMBL" id="KTB28553.1"/>
    </source>
</evidence>
<protein>
    <recommendedName>
        <fullName evidence="4">Ornithine decarboxylase antizyme</fullName>
    </recommendedName>
</protein>
<comment type="subunit">
    <text evidence="3">Interacts with ODC and thereby sterically blocks ODC homodimerization.</text>
</comment>
<dbReference type="eggNOG" id="KOG4387">
    <property type="taxonomic scope" value="Eukaryota"/>
</dbReference>
<dbReference type="AlphaFoldDB" id="A0A0W0EWT9"/>
<dbReference type="InterPro" id="IPR002993">
    <property type="entry name" value="ODC_AZ"/>
</dbReference>
<accession>A0A0W0EWT9</accession>
<dbReference type="GO" id="GO:0045732">
    <property type="term" value="P:positive regulation of protein catabolic process"/>
    <property type="evidence" value="ECO:0007669"/>
    <property type="project" value="TreeGrafter"/>
</dbReference>
<evidence type="ECO:0000313" key="8">
    <source>
        <dbReference type="Proteomes" id="UP000054988"/>
    </source>
</evidence>
<evidence type="ECO:0000256" key="6">
    <source>
        <dbReference type="SAM" id="MobiDB-lite"/>
    </source>
</evidence>
<keyword evidence="5" id="KW-0688">Ribosomal frameshifting</keyword>
<comment type="function">
    <text evidence="1">Ornithine decarboxylase (ODC) antizyme protein that negatively regulates ODC activity and intracellular polyamine biosynthesis in response to increased intracellular polyamine levels. Binds to ODC monomers, inhibiting the assembly of the functional ODC homodimer, and targets the monomers for ubiquitin-independent proteolytic destruction by the 26S proteasome.</text>
</comment>
<evidence type="ECO:0000256" key="3">
    <source>
        <dbReference type="ARBA" id="ARBA00011486"/>
    </source>
</evidence>
<dbReference type="PANTHER" id="PTHR10279:SF10">
    <property type="entry name" value="ORNITHINE DECARBOXYLASE ANTIZYME"/>
    <property type="match status" value="1"/>
</dbReference>